<proteinExistence type="predicted"/>
<evidence type="ECO:0000313" key="1">
    <source>
        <dbReference type="EMBL" id="CTQ34832.1"/>
    </source>
</evidence>
<dbReference type="Proteomes" id="UP000048908">
    <property type="component" value="Unassembled WGS sequence"/>
</dbReference>
<evidence type="ECO:0000313" key="2">
    <source>
        <dbReference type="Proteomes" id="UP000048908"/>
    </source>
</evidence>
<sequence>MARYNLTAPVTFTQNGTTKTRYTRVGTVFENTREDGSKCLSIKLDFPVGATELVAFEPRAREDEGGAEGEDGGR</sequence>
<organism evidence="1 2">
    <name type="scientific">Jannaschia rubra</name>
    <dbReference type="NCBI Taxonomy" id="282197"/>
    <lineage>
        <taxon>Bacteria</taxon>
        <taxon>Pseudomonadati</taxon>
        <taxon>Pseudomonadota</taxon>
        <taxon>Alphaproteobacteria</taxon>
        <taxon>Rhodobacterales</taxon>
        <taxon>Roseobacteraceae</taxon>
        <taxon>Jannaschia</taxon>
    </lineage>
</organism>
<keyword evidence="2" id="KW-1185">Reference proteome</keyword>
<dbReference type="OrthoDB" id="7652274at2"/>
<dbReference type="EMBL" id="CXPG01000027">
    <property type="protein sequence ID" value="CTQ34832.1"/>
    <property type="molecule type" value="Genomic_DNA"/>
</dbReference>
<dbReference type="STRING" id="282197.SAMN04488517_11011"/>
<dbReference type="RefSeq" id="WP_055684194.1">
    <property type="nucleotide sequence ID" value="NZ_CXPG01000027.1"/>
</dbReference>
<protein>
    <submittedName>
        <fullName evidence="1">Uncharacterized protein</fullName>
    </submittedName>
</protein>
<name>A0A0M6XVT5_9RHOB</name>
<accession>A0A0M6XVT5</accession>
<reference evidence="1 2" key="1">
    <citation type="submission" date="2015-07" db="EMBL/GenBank/DDBJ databases">
        <authorList>
            <person name="Noorani M."/>
        </authorList>
    </citation>
    <scope>NUCLEOTIDE SEQUENCE [LARGE SCALE GENOMIC DNA]</scope>
    <source>
        <strain evidence="1 2">CECT 5088</strain>
    </source>
</reference>
<dbReference type="AlphaFoldDB" id="A0A0M6XVT5"/>
<gene>
    <name evidence="1" type="ORF">JAN5088_03628</name>
</gene>